<dbReference type="Pfam" id="PF02221">
    <property type="entry name" value="E1_DerP2_DerF2"/>
    <property type="match status" value="1"/>
</dbReference>
<dbReference type="Proteomes" id="UP000006671">
    <property type="component" value="Unassembled WGS sequence"/>
</dbReference>
<protein>
    <submittedName>
        <fullName evidence="9">Phosphatidylinositol/phosphatidylglycerol transfer protein</fullName>
    </submittedName>
</protein>
<evidence type="ECO:0000256" key="6">
    <source>
        <dbReference type="ARBA" id="ARBA00023055"/>
    </source>
</evidence>
<dbReference type="SMART" id="SM00737">
    <property type="entry name" value="ML"/>
    <property type="match status" value="1"/>
</dbReference>
<feature type="signal peptide" evidence="7">
    <location>
        <begin position="1"/>
        <end position="22"/>
    </location>
</feature>
<proteinExistence type="inferred from homology"/>
<comment type="similarity">
    <text evidence="2">Belongs to the NPC2 family.</text>
</comment>
<comment type="function">
    <text evidence="1">Catalyzes the intermembrane transfer of phosphatidylglycerol and phosphatidylinositol.</text>
</comment>
<dbReference type="InParanoid" id="D2V2I5"/>
<evidence type="ECO:0000259" key="8">
    <source>
        <dbReference type="SMART" id="SM00737"/>
    </source>
</evidence>
<dbReference type="VEuPathDB" id="AmoebaDB:NAEGRDRAFT_78297"/>
<dbReference type="SUPFAM" id="SSF81296">
    <property type="entry name" value="E set domains"/>
    <property type="match status" value="1"/>
</dbReference>
<dbReference type="InterPro" id="IPR039670">
    <property type="entry name" value="NPC2-like"/>
</dbReference>
<dbReference type="GO" id="GO:0015918">
    <property type="term" value="P:sterol transport"/>
    <property type="evidence" value="ECO:0007669"/>
    <property type="project" value="InterPro"/>
</dbReference>
<dbReference type="AlphaFoldDB" id="D2V2I5"/>
<feature type="domain" description="MD-2-related lipid-recognition" evidence="8">
    <location>
        <begin position="27"/>
        <end position="144"/>
    </location>
</feature>
<dbReference type="PANTHER" id="PTHR11306">
    <property type="entry name" value="NIEMANN PICK TYPE C2 PROTEIN NPC2-RELATED"/>
    <property type="match status" value="1"/>
</dbReference>
<keyword evidence="10" id="KW-1185">Reference proteome</keyword>
<gene>
    <name evidence="9" type="ORF">NAEGRDRAFT_78297</name>
</gene>
<evidence type="ECO:0000256" key="1">
    <source>
        <dbReference type="ARBA" id="ARBA00002053"/>
    </source>
</evidence>
<dbReference type="InterPro" id="IPR003172">
    <property type="entry name" value="ML_dom"/>
</dbReference>
<dbReference type="OMA" id="NAPFQQC"/>
<dbReference type="RefSeq" id="XP_002681809.1">
    <property type="nucleotide sequence ID" value="XM_002681763.1"/>
</dbReference>
<keyword evidence="5 7" id="KW-0732">Signal</keyword>
<evidence type="ECO:0000256" key="4">
    <source>
        <dbReference type="ARBA" id="ARBA00022448"/>
    </source>
</evidence>
<evidence type="ECO:0000256" key="5">
    <source>
        <dbReference type="ARBA" id="ARBA00022729"/>
    </source>
</evidence>
<name>D2V2I5_NAEGR</name>
<sequence>MAKIILSILLVCLIATVMMVSADPAPFKQCMSNGVFFPQSLDITPAKPKAGDTLVAVATGTVSATVPSGILYADIYLSGVRLFEFTYDLCKSVSGGCPITPGTKAITIQNSIPSFAFPGTYNTVASAYADASKTKEIACVSFNFTIA</sequence>
<comment type="subunit">
    <text evidence="3">Monomer.</text>
</comment>
<evidence type="ECO:0000313" key="9">
    <source>
        <dbReference type="EMBL" id="EFC49065.1"/>
    </source>
</evidence>
<dbReference type="KEGG" id="ngr:NAEGRDRAFT_78297"/>
<dbReference type="GO" id="GO:0032934">
    <property type="term" value="F:sterol binding"/>
    <property type="evidence" value="ECO:0007669"/>
    <property type="project" value="InterPro"/>
</dbReference>
<evidence type="ECO:0000313" key="10">
    <source>
        <dbReference type="Proteomes" id="UP000006671"/>
    </source>
</evidence>
<evidence type="ECO:0000256" key="2">
    <source>
        <dbReference type="ARBA" id="ARBA00006370"/>
    </source>
</evidence>
<accession>D2V2I5</accession>
<evidence type="ECO:0000256" key="3">
    <source>
        <dbReference type="ARBA" id="ARBA00011245"/>
    </source>
</evidence>
<reference evidence="9 10" key="1">
    <citation type="journal article" date="2010" name="Cell">
        <title>The genome of Naegleria gruberi illuminates early eukaryotic versatility.</title>
        <authorList>
            <person name="Fritz-Laylin L.K."/>
            <person name="Prochnik S.E."/>
            <person name="Ginger M.L."/>
            <person name="Dacks J.B."/>
            <person name="Carpenter M.L."/>
            <person name="Field M.C."/>
            <person name="Kuo A."/>
            <person name="Paredez A."/>
            <person name="Chapman J."/>
            <person name="Pham J."/>
            <person name="Shu S."/>
            <person name="Neupane R."/>
            <person name="Cipriano M."/>
            <person name="Mancuso J."/>
            <person name="Tu H."/>
            <person name="Salamov A."/>
            <person name="Lindquist E."/>
            <person name="Shapiro H."/>
            <person name="Lucas S."/>
            <person name="Grigoriev I.V."/>
            <person name="Cande W.Z."/>
            <person name="Fulton C."/>
            <person name="Rokhsar D.S."/>
            <person name="Dawson S.C."/>
        </authorList>
    </citation>
    <scope>NUCLEOTIDE SEQUENCE [LARGE SCALE GENOMIC DNA]</scope>
    <source>
        <strain evidence="9 10">NEG-M</strain>
    </source>
</reference>
<dbReference type="PANTHER" id="PTHR11306:SF0">
    <property type="entry name" value="PHOSPHATIDYLGLYCEROL_PHOSPHATIDYLINOSITOL TRANSFER PROTEIN"/>
    <property type="match status" value="1"/>
</dbReference>
<dbReference type="EMBL" id="GG738849">
    <property type="protein sequence ID" value="EFC49065.1"/>
    <property type="molecule type" value="Genomic_DNA"/>
</dbReference>
<feature type="chain" id="PRO_5003038407" evidence="7">
    <location>
        <begin position="23"/>
        <end position="147"/>
    </location>
</feature>
<keyword evidence="4" id="KW-0813">Transport</keyword>
<organism evidence="10">
    <name type="scientific">Naegleria gruberi</name>
    <name type="common">Amoeba</name>
    <dbReference type="NCBI Taxonomy" id="5762"/>
    <lineage>
        <taxon>Eukaryota</taxon>
        <taxon>Discoba</taxon>
        <taxon>Heterolobosea</taxon>
        <taxon>Tetramitia</taxon>
        <taxon>Eutetramitia</taxon>
        <taxon>Vahlkampfiidae</taxon>
        <taxon>Naegleria</taxon>
    </lineage>
</organism>
<evidence type="ECO:0000256" key="7">
    <source>
        <dbReference type="SAM" id="SignalP"/>
    </source>
</evidence>
<keyword evidence="6" id="KW-0445">Lipid transport</keyword>
<dbReference type="OrthoDB" id="10255940at2759"/>
<dbReference type="GeneID" id="8849926"/>
<dbReference type="InterPro" id="IPR014756">
    <property type="entry name" value="Ig_E-set"/>
</dbReference>